<gene>
    <name evidence="1" type="ORF">IE90_08690</name>
</gene>
<protein>
    <submittedName>
        <fullName evidence="1">Uncharacterized protein</fullName>
    </submittedName>
</protein>
<evidence type="ECO:0000313" key="1">
    <source>
        <dbReference type="EMBL" id="KIO45471.1"/>
    </source>
</evidence>
<dbReference type="EMBL" id="JPIT01000018">
    <property type="protein sequence ID" value="KIO45471.1"/>
    <property type="molecule type" value="Genomic_DNA"/>
</dbReference>
<accession>A0AB34R958</accession>
<evidence type="ECO:0000313" key="2">
    <source>
        <dbReference type="Proteomes" id="UP000031937"/>
    </source>
</evidence>
<dbReference type="RefSeq" id="WP_041503407.1">
    <property type="nucleotide sequence ID" value="NZ_JPIT01000018.1"/>
</dbReference>
<proteinExistence type="predicted"/>
<sequence length="1057" mass="120055">MKIIQQPESLSLSGNVKDFILSEVTGSVEFVLTCDAVEILRENYEPIAGRVEIPVKLVIDELLKISIPDFDSVIYEQTRAVKTFSARIDTQIITFTVVKGGFSALESTPVFFKTNFLTWQPQQKFIISNQPEFLSYYTQETGNLKIKGYFSDKAFEIHTIILESAKLYAFNLNWDIVNGYFSKQVLYYDVWVENPDGNRLSYIQRYVLSPFHDNQQIYLFENTIGGIDTVLFSGLFSSSLKTEGNLSTIKDETTDSDIDMSCVYMQNTGFLPSKDYAEWLRDFFVSPQRFHVTDSARRIFIEESENKFETDNLNTYEFEFRYAKETKYNNIVRNRESLPELLEFPVVDELFFLAPRLTEFPLAAIADDLILPVQYAFENAWRRISVDAITRYVLGYTIDNIETIIDLTNYWQKTELVREDLYLKFLDRKIFAGYADETENAEKWADHFFEDYINQPLRTTDDVLFNSISVKEYCSSENYASGLLGTGYMFDSRGYGEVTRLDVREYLYVPEIIKNKVSVVADEFWFTGGGVVDTIECTGMDRYKISLKQEKEVPEIPWKEGDILRGIFSLETGFSTVYYTVEKIEDKHVFIHAENAPEFFSYLTDSLSNYLLTEDGAYLMVNTGGYPDRFLTLARQGNVSDPDRQGSIYVDSINKYIRVLDGVSTTTINFENIRVQLGDLSGLVSPVLGKLNGFGLYSSNVYLIGDFMLRNGKSVATEFNNVSETLVSISTRLTDTEAAIENTVSKTVYDAYTQSTSTLLSQITQRITDVEASIESTVSKTVFDAYKQSTSTLLSQITQRVTDVEASIESTVSKTVFDAYTQSTSTLLSQITQKVNNNTAELELTVKADNVIASINASVEKDGTSALRLKGDKIELNGNTVMKNKSGSVIDFLGSDNDVININDGFFRIDKNGMIYTSGGFFYGSVSELFKKIETENPVENLDFSTGFNFSGQAAYNAYKTYVLPDDVKYQGVRASVFNTGDSRMSGYIYIKIKNDNNFIFPSGGYDKTVKTVKLNFTRLLELKAVLGNNNTLKWYILNHSDFTYDSQDNSVYSKDF</sequence>
<comment type="caution">
    <text evidence="1">The sequence shown here is derived from an EMBL/GenBank/DDBJ whole genome shotgun (WGS) entry which is preliminary data.</text>
</comment>
<dbReference type="AlphaFoldDB" id="A0AB34R958"/>
<dbReference type="Proteomes" id="UP000031937">
    <property type="component" value="Unassembled WGS sequence"/>
</dbReference>
<organism evidence="1 2">
    <name type="scientific">Sanguibacteroides justesenii</name>
    <dbReference type="NCBI Taxonomy" id="1547597"/>
    <lineage>
        <taxon>Bacteria</taxon>
        <taxon>Pseudomonadati</taxon>
        <taxon>Bacteroidota</taxon>
        <taxon>Bacteroidia</taxon>
        <taxon>Bacteroidales</taxon>
        <taxon>Porphyromonadaceae</taxon>
        <taxon>Sanguibacteroides</taxon>
    </lineage>
</organism>
<name>A0AB34R958_9PORP</name>
<reference evidence="1 2" key="1">
    <citation type="submission" date="2014-07" db="EMBL/GenBank/DDBJ databases">
        <title>Porphyromonadaceae bacterium OUH 334697 = ATCC BAA-2682 = DSM 28341 draft genome.</title>
        <authorList>
            <person name="Sydenham T.V."/>
            <person name="Hasman H."/>
            <person name="Justesen U.S."/>
        </authorList>
    </citation>
    <scope>NUCLEOTIDE SEQUENCE [LARGE SCALE GENOMIC DNA]</scope>
    <source>
        <strain evidence="1 2">OUH 334697</strain>
    </source>
</reference>